<feature type="transmembrane region" description="Helical" evidence="2">
    <location>
        <begin position="69"/>
        <end position="95"/>
    </location>
</feature>
<keyword evidence="2" id="KW-1133">Transmembrane helix</keyword>
<organism evidence="3 4">
    <name type="scientific">Kocuria rosea subsp. polaris</name>
    <dbReference type="NCBI Taxonomy" id="136273"/>
    <lineage>
        <taxon>Bacteria</taxon>
        <taxon>Bacillati</taxon>
        <taxon>Actinomycetota</taxon>
        <taxon>Actinomycetes</taxon>
        <taxon>Micrococcales</taxon>
        <taxon>Micrococcaceae</taxon>
        <taxon>Kocuria</taxon>
    </lineage>
</organism>
<feature type="transmembrane region" description="Helical" evidence="2">
    <location>
        <begin position="116"/>
        <end position="137"/>
    </location>
</feature>
<accession>A0A0A6VVF3</accession>
<proteinExistence type="predicted"/>
<name>A0A0A6VVF3_KOCRO</name>
<evidence type="ECO:0000256" key="2">
    <source>
        <dbReference type="SAM" id="Phobius"/>
    </source>
</evidence>
<feature type="compositionally biased region" description="Low complexity" evidence="1">
    <location>
        <begin position="10"/>
        <end position="21"/>
    </location>
</feature>
<evidence type="ECO:0000256" key="1">
    <source>
        <dbReference type="SAM" id="MobiDB-lite"/>
    </source>
</evidence>
<evidence type="ECO:0000313" key="4">
    <source>
        <dbReference type="Proteomes" id="UP000030466"/>
    </source>
</evidence>
<reference evidence="3 4" key="1">
    <citation type="journal article" date="2003" name="Int. J. Syst. Evol. Microbiol.">
        <title>Kocuria polaris sp. nov., an orange-pigmented psychrophilic bacterium isolated from an Antarctic cyanobacterial mat sample.</title>
        <authorList>
            <person name="Reddy G.S."/>
            <person name="Prakash J.S."/>
            <person name="Prabahar V."/>
            <person name="Matsumoto G.I."/>
            <person name="Stackebrandt E."/>
            <person name="Shivaji S."/>
        </authorList>
    </citation>
    <scope>NUCLEOTIDE SEQUENCE [LARGE SCALE GENOMIC DNA]</scope>
    <source>
        <strain evidence="3 4">CMS 76or</strain>
    </source>
</reference>
<feature type="region of interest" description="Disordered" evidence="1">
    <location>
        <begin position="1"/>
        <end position="21"/>
    </location>
</feature>
<gene>
    <name evidence="3" type="ORF">GY22_00090</name>
</gene>
<dbReference type="EMBL" id="JSUH01000001">
    <property type="protein sequence ID" value="KHD98825.1"/>
    <property type="molecule type" value="Genomic_DNA"/>
</dbReference>
<dbReference type="Proteomes" id="UP000030466">
    <property type="component" value="Unassembled WGS sequence"/>
</dbReference>
<sequence length="190" mass="19453">MSSLHVSAHPGAGTPAPRPLPATTRPVRTVLWAVGLGLLLLRLPATTDQMQDQAAAAVTDELQGVDPSLIGLSVNVAVLVGVLVFAVVLALYLWFAGLLESRLLPQGLPLGGGQRIGLYTLVVGGLTVLSQGWALATGRMAEGPVEAAAVLVLALAAALLYRGRWRSCGAGRQVLVVVVAVATAALVAMV</sequence>
<dbReference type="RefSeq" id="WP_035923190.1">
    <property type="nucleotide sequence ID" value="NZ_JSUH01000001.1"/>
</dbReference>
<keyword evidence="4" id="KW-1185">Reference proteome</keyword>
<comment type="caution">
    <text evidence="3">The sequence shown here is derived from an EMBL/GenBank/DDBJ whole genome shotgun (WGS) entry which is preliminary data.</text>
</comment>
<evidence type="ECO:0008006" key="5">
    <source>
        <dbReference type="Google" id="ProtNLM"/>
    </source>
</evidence>
<keyword evidence="2" id="KW-0812">Transmembrane</keyword>
<evidence type="ECO:0000313" key="3">
    <source>
        <dbReference type="EMBL" id="KHD98825.1"/>
    </source>
</evidence>
<feature type="transmembrane region" description="Helical" evidence="2">
    <location>
        <begin position="173"/>
        <end position="189"/>
    </location>
</feature>
<protein>
    <recommendedName>
        <fullName evidence="5">Yip1 domain-containing protein</fullName>
    </recommendedName>
</protein>
<keyword evidence="2" id="KW-0472">Membrane</keyword>
<feature type="transmembrane region" description="Helical" evidence="2">
    <location>
        <begin position="143"/>
        <end position="161"/>
    </location>
</feature>
<dbReference type="AlphaFoldDB" id="A0A0A6VVF3"/>